<dbReference type="InParanoid" id="A0A517SN03"/>
<reference evidence="1 2" key="1">
    <citation type="submission" date="2019-02" db="EMBL/GenBank/DDBJ databases">
        <title>Deep-cultivation of Planctomycetes and their phenomic and genomic characterization uncovers novel biology.</title>
        <authorList>
            <person name="Wiegand S."/>
            <person name="Jogler M."/>
            <person name="Boedeker C."/>
            <person name="Pinto D."/>
            <person name="Vollmers J."/>
            <person name="Rivas-Marin E."/>
            <person name="Kohn T."/>
            <person name="Peeters S.H."/>
            <person name="Heuer A."/>
            <person name="Rast P."/>
            <person name="Oberbeckmann S."/>
            <person name="Bunk B."/>
            <person name="Jeske O."/>
            <person name="Meyerdierks A."/>
            <person name="Storesund J.E."/>
            <person name="Kallscheuer N."/>
            <person name="Luecker S."/>
            <person name="Lage O.M."/>
            <person name="Pohl T."/>
            <person name="Merkel B.J."/>
            <person name="Hornburger P."/>
            <person name="Mueller R.-W."/>
            <person name="Bruemmer F."/>
            <person name="Labrenz M."/>
            <person name="Spormann A.M."/>
            <person name="Op den Camp H."/>
            <person name="Overmann J."/>
            <person name="Amann R."/>
            <person name="Jetten M.S.M."/>
            <person name="Mascher T."/>
            <person name="Medema M.H."/>
            <person name="Devos D.P."/>
            <person name="Kaster A.-K."/>
            <person name="Ovreas L."/>
            <person name="Rohde M."/>
            <person name="Galperin M.Y."/>
            <person name="Jogler C."/>
        </authorList>
    </citation>
    <scope>NUCLEOTIDE SEQUENCE [LARGE SCALE GENOMIC DNA]</scope>
    <source>
        <strain evidence="1 2">Pan44</strain>
    </source>
</reference>
<dbReference type="AlphaFoldDB" id="A0A517SN03"/>
<accession>A0A517SN03</accession>
<name>A0A517SN03_9PLAN</name>
<protein>
    <recommendedName>
        <fullName evidence="3">MmcQ/YjbR family DNA-binding protein</fullName>
    </recommendedName>
</protein>
<dbReference type="RefSeq" id="WP_145034849.1">
    <property type="nucleotide sequence ID" value="NZ_CP036271.1"/>
</dbReference>
<sequence length="114" mass="12489">MTPDQFRRLALSRPEVIESSHMGHPDFRANGRIIASLGSPDEGYGMVKLSADQQSMVCSSQPMVFEPAKGGWGRMGYTSVKLKAAKAVEVREAIALAVQNAMEKKPVRSKKRKA</sequence>
<dbReference type="KEGG" id="ccos:Pan44_55730"/>
<proteinExistence type="predicted"/>
<evidence type="ECO:0000313" key="1">
    <source>
        <dbReference type="EMBL" id="QDT57504.1"/>
    </source>
</evidence>
<dbReference type="Proteomes" id="UP000315700">
    <property type="component" value="Chromosome"/>
</dbReference>
<dbReference type="SUPFAM" id="SSF142906">
    <property type="entry name" value="YjbR-like"/>
    <property type="match status" value="1"/>
</dbReference>
<evidence type="ECO:0000313" key="2">
    <source>
        <dbReference type="Proteomes" id="UP000315700"/>
    </source>
</evidence>
<dbReference type="InterPro" id="IPR038056">
    <property type="entry name" value="YjbR-like_sf"/>
</dbReference>
<dbReference type="OrthoDB" id="277063at2"/>
<dbReference type="EMBL" id="CP036271">
    <property type="protein sequence ID" value="QDT57504.1"/>
    <property type="molecule type" value="Genomic_DNA"/>
</dbReference>
<gene>
    <name evidence="1" type="ORF">Pan44_55730</name>
</gene>
<evidence type="ECO:0008006" key="3">
    <source>
        <dbReference type="Google" id="ProtNLM"/>
    </source>
</evidence>
<organism evidence="1 2">
    <name type="scientific">Caulifigura coniformis</name>
    <dbReference type="NCBI Taxonomy" id="2527983"/>
    <lineage>
        <taxon>Bacteria</taxon>
        <taxon>Pseudomonadati</taxon>
        <taxon>Planctomycetota</taxon>
        <taxon>Planctomycetia</taxon>
        <taxon>Planctomycetales</taxon>
        <taxon>Planctomycetaceae</taxon>
        <taxon>Caulifigura</taxon>
    </lineage>
</organism>
<keyword evidence="2" id="KW-1185">Reference proteome</keyword>